<dbReference type="InterPro" id="IPR012907">
    <property type="entry name" value="Peptidase_S11_C"/>
</dbReference>
<dbReference type="Pfam" id="PF07943">
    <property type="entry name" value="PBP5_C"/>
    <property type="match status" value="1"/>
</dbReference>
<evidence type="ECO:0000313" key="4">
    <source>
        <dbReference type="Proteomes" id="UP000743001"/>
    </source>
</evidence>
<dbReference type="PANTHER" id="PTHR21581">
    <property type="entry name" value="D-ALANYL-D-ALANINE CARBOXYPEPTIDASE"/>
    <property type="match status" value="1"/>
</dbReference>
<reference evidence="3 4" key="1">
    <citation type="submission" date="2021-06" db="EMBL/GenBank/DDBJ databases">
        <authorList>
            <person name="Sun Q."/>
            <person name="Li D."/>
        </authorList>
    </citation>
    <scope>NUCLEOTIDE SEQUENCE [LARGE SCALE GENOMIC DNA]</scope>
    <source>
        <strain evidence="3 4">MSJ-6</strain>
    </source>
</reference>
<dbReference type="GO" id="GO:0004180">
    <property type="term" value="F:carboxypeptidase activity"/>
    <property type="evidence" value="ECO:0007669"/>
    <property type="project" value="UniProtKB-KW"/>
</dbReference>
<keyword evidence="3" id="KW-0645">Protease</keyword>
<accession>A0ABS6FVN7</accession>
<proteinExistence type="predicted"/>
<evidence type="ECO:0000259" key="2">
    <source>
        <dbReference type="SMART" id="SM00936"/>
    </source>
</evidence>
<feature type="domain" description="Peptidase S11 D-Ala-D-Ala carboxypeptidase A C-terminal" evidence="2">
    <location>
        <begin position="354"/>
        <end position="454"/>
    </location>
</feature>
<dbReference type="InterPro" id="IPR001967">
    <property type="entry name" value="Peptidase_S11_N"/>
</dbReference>
<keyword evidence="3" id="KW-0121">Carboxypeptidase</keyword>
<dbReference type="SMART" id="SM00936">
    <property type="entry name" value="PBP5_C"/>
    <property type="match status" value="1"/>
</dbReference>
<keyword evidence="4" id="KW-1185">Reference proteome</keyword>
<dbReference type="Pfam" id="PF00768">
    <property type="entry name" value="Peptidase_S11"/>
    <property type="match status" value="1"/>
</dbReference>
<comment type="caution">
    <text evidence="3">The sequence shown here is derived from an EMBL/GenBank/DDBJ whole genome shotgun (WGS) entry which is preliminary data.</text>
</comment>
<protein>
    <submittedName>
        <fullName evidence="3">D-alanyl-D-alanine carboxypeptidase</fullName>
    </submittedName>
</protein>
<name>A0ABS6FVN7_9BACL</name>
<feature type="region of interest" description="Disordered" evidence="1">
    <location>
        <begin position="57"/>
        <end position="79"/>
    </location>
</feature>
<sequence length="480" mass="52488">MNENKRGALRTLKPNTAHHTNSKPKRNRLRKAVASVLLLNMLCFSLVPALALAEGEQSNNSSESSNSQTTTTQTEAVQIPTAESLDLQVRSAILMEPVSGQVLLNIEGDTPFPPASMTKMMTEYIVADLVKQGKFSWDDVVTVGENASKTIGSRIFLAEGDQHTIKELYIAMAVGSANDATVALAEYVAGSEQAFVKMMNDEAKRMGMATAHFANSTGLDIADMPEKFRTPGNQETVMSAMDAAILARYIVTDHPDFAEFTAITSYQFRERDAKPMINYNWMLEANKDVTNFKQFAYEGLDGLKTGHTENAGNCFTGTAERNGMRLISVVMGTKTDKARFVETRKVLDFGFNNFETKQIVAPKAPVAEMESVTVKKAKNTSIPVVSDEAVSFVIPKGADISTVEAAVQLDSETFTAPLQQGSKVGTVTYSFKPDGMDQTLTKTVNLITTEDATKAGWFTLMMRAIGEFFSDLFNGIKNLF</sequence>
<keyword evidence="3" id="KW-0378">Hydrolase</keyword>
<dbReference type="EMBL" id="JAHLQJ010000024">
    <property type="protein sequence ID" value="MBU5674301.1"/>
    <property type="molecule type" value="Genomic_DNA"/>
</dbReference>
<gene>
    <name evidence="3" type="ORF">KQJ23_20885</name>
</gene>
<dbReference type="PANTHER" id="PTHR21581:SF11">
    <property type="entry name" value="D-ALANYL-D-ALANINE CARBOXYPEPTIDASE DACA"/>
    <property type="match status" value="1"/>
</dbReference>
<evidence type="ECO:0000256" key="1">
    <source>
        <dbReference type="SAM" id="MobiDB-lite"/>
    </source>
</evidence>
<dbReference type="Proteomes" id="UP000743001">
    <property type="component" value="Unassembled WGS sequence"/>
</dbReference>
<organism evidence="3 4">
    <name type="scientific">Paenibacillus brevis</name>
    <dbReference type="NCBI Taxonomy" id="2841508"/>
    <lineage>
        <taxon>Bacteria</taxon>
        <taxon>Bacillati</taxon>
        <taxon>Bacillota</taxon>
        <taxon>Bacilli</taxon>
        <taxon>Bacillales</taxon>
        <taxon>Paenibacillaceae</taxon>
        <taxon>Paenibacillus</taxon>
    </lineage>
</organism>
<feature type="region of interest" description="Disordered" evidence="1">
    <location>
        <begin position="1"/>
        <end position="28"/>
    </location>
</feature>
<feature type="compositionally biased region" description="Low complexity" evidence="1">
    <location>
        <begin position="57"/>
        <end position="75"/>
    </location>
</feature>
<evidence type="ECO:0000313" key="3">
    <source>
        <dbReference type="EMBL" id="MBU5674301.1"/>
    </source>
</evidence>